<dbReference type="Proteomes" id="UP000011115">
    <property type="component" value="Unassembled WGS sequence"/>
</dbReference>
<dbReference type="HOGENOM" id="CLU_2019277_0_0_1"/>
<proteinExistence type="predicted"/>
<name>M1B3T1_SOLTU</name>
<dbReference type="EnsemblPlants" id="PGSC0003DMT400036540">
    <property type="protein sequence ID" value="PGSC0003DMT400036540"/>
    <property type="gene ID" value="PGSC0003DMG400014081"/>
</dbReference>
<dbReference type="Gramene" id="PGSC0003DMT400036540">
    <property type="protein sequence ID" value="PGSC0003DMT400036540"/>
    <property type="gene ID" value="PGSC0003DMG400014081"/>
</dbReference>
<dbReference type="PaxDb" id="4113-PGSC0003DMT400036540"/>
<reference evidence="1" key="2">
    <citation type="submission" date="2015-06" db="UniProtKB">
        <authorList>
            <consortium name="EnsemblPlants"/>
        </authorList>
    </citation>
    <scope>IDENTIFICATION</scope>
    <source>
        <strain evidence="1">DM1-3 516 R44</strain>
    </source>
</reference>
<evidence type="ECO:0000313" key="1">
    <source>
        <dbReference type="EnsemblPlants" id="PGSC0003DMT400036540"/>
    </source>
</evidence>
<dbReference type="InParanoid" id="M1B3T1"/>
<evidence type="ECO:0000313" key="2">
    <source>
        <dbReference type="Proteomes" id="UP000011115"/>
    </source>
</evidence>
<sequence>MGDFVATEALGLAATDGVAIILDEATVLIVESSLDRVLLVVQVRNEKSIEISLPLDRVKYGCSASGYFGEAALTQCIYFSLNLIEVDSKRRICKIWGVQVDSMEQNSCEENEEKELVIDQEEG</sequence>
<accession>M1B3T1</accession>
<dbReference type="AlphaFoldDB" id="M1B3T1"/>
<protein>
    <submittedName>
        <fullName evidence="1">Uncharacterized protein</fullName>
    </submittedName>
</protein>
<organism evidence="1 2">
    <name type="scientific">Solanum tuberosum</name>
    <name type="common">Potato</name>
    <dbReference type="NCBI Taxonomy" id="4113"/>
    <lineage>
        <taxon>Eukaryota</taxon>
        <taxon>Viridiplantae</taxon>
        <taxon>Streptophyta</taxon>
        <taxon>Embryophyta</taxon>
        <taxon>Tracheophyta</taxon>
        <taxon>Spermatophyta</taxon>
        <taxon>Magnoliopsida</taxon>
        <taxon>eudicotyledons</taxon>
        <taxon>Gunneridae</taxon>
        <taxon>Pentapetalae</taxon>
        <taxon>asterids</taxon>
        <taxon>lamiids</taxon>
        <taxon>Solanales</taxon>
        <taxon>Solanaceae</taxon>
        <taxon>Solanoideae</taxon>
        <taxon>Solaneae</taxon>
        <taxon>Solanum</taxon>
    </lineage>
</organism>
<reference evidence="2" key="1">
    <citation type="journal article" date="2011" name="Nature">
        <title>Genome sequence and analysis of the tuber crop potato.</title>
        <authorList>
            <consortium name="The Potato Genome Sequencing Consortium"/>
        </authorList>
    </citation>
    <scope>NUCLEOTIDE SEQUENCE [LARGE SCALE GENOMIC DNA]</scope>
    <source>
        <strain evidence="2">cv. DM1-3 516 R44</strain>
    </source>
</reference>
<keyword evidence="2" id="KW-1185">Reference proteome</keyword>